<dbReference type="STRING" id="6689.A0A3R7M3H9"/>
<keyword evidence="3" id="KW-1185">Reference proteome</keyword>
<dbReference type="PANTHER" id="PTHR21824:SF4">
    <property type="entry name" value="TRANSMEMBRANE PROTEIN 177"/>
    <property type="match status" value="1"/>
</dbReference>
<feature type="transmembrane region" description="Helical" evidence="1">
    <location>
        <begin position="206"/>
        <end position="225"/>
    </location>
</feature>
<keyword evidence="1" id="KW-0472">Membrane</keyword>
<dbReference type="InterPro" id="IPR026620">
    <property type="entry name" value="TMEM177"/>
</dbReference>
<evidence type="ECO:0000313" key="2">
    <source>
        <dbReference type="EMBL" id="ROT66222.1"/>
    </source>
</evidence>
<name>A0A3R7M3H9_PENVA</name>
<dbReference type="EMBL" id="QCYY01002974">
    <property type="protein sequence ID" value="ROT66222.1"/>
    <property type="molecule type" value="Genomic_DNA"/>
</dbReference>
<dbReference type="Proteomes" id="UP000283509">
    <property type="component" value="Unassembled WGS sequence"/>
</dbReference>
<dbReference type="PANTHER" id="PTHR21824">
    <property type="entry name" value="TRANSMEMBRANE PROTEIN 177"/>
    <property type="match status" value="1"/>
</dbReference>
<gene>
    <name evidence="2" type="ORF">C7M84_015774</name>
</gene>
<protein>
    <recommendedName>
        <fullName evidence="4">Transmembrane protein 177</fullName>
    </recommendedName>
</protein>
<reference evidence="2 3" key="1">
    <citation type="submission" date="2018-04" db="EMBL/GenBank/DDBJ databases">
        <authorList>
            <person name="Zhang X."/>
            <person name="Yuan J."/>
            <person name="Li F."/>
            <person name="Xiang J."/>
        </authorList>
    </citation>
    <scope>NUCLEOTIDE SEQUENCE [LARGE SCALE GENOMIC DNA]</scope>
    <source>
        <tissue evidence="2">Muscle</tissue>
    </source>
</reference>
<evidence type="ECO:0000256" key="1">
    <source>
        <dbReference type="SAM" id="Phobius"/>
    </source>
</evidence>
<keyword evidence="1" id="KW-0812">Transmembrane</keyword>
<evidence type="ECO:0008006" key="4">
    <source>
        <dbReference type="Google" id="ProtNLM"/>
    </source>
</evidence>
<keyword evidence="1" id="KW-1133">Transmembrane helix</keyword>
<dbReference type="AlphaFoldDB" id="A0A3R7M3H9"/>
<sequence length="289" mass="31587">MRAKADRLAWFLTPGGRRFARATVLLGGAGGFLTFYLPNTLLLNKYKDVTQLYRNGLPVAVSPKIKSLVEEVMNDLGKSATERKLISMYTGYGFDLFRAGSTLVSSGGAVGVPLNFKYSEIEEFDHTGITVNNQPVAWSSAEGSSLMKSLVLSDEAKKFALARELVHLDTGEPFVYGAVTAGVVGMGYTIASGINRTQQFYMRPRGLRVILYGLVSLFSYGMWVFGRDFGANMYEADADKAVADLGEKYAQGGLEFYEKVLQRNVALRTLMGTTGEKLYTAYGNDQGSS</sequence>
<organism evidence="2 3">
    <name type="scientific">Penaeus vannamei</name>
    <name type="common">Whiteleg shrimp</name>
    <name type="synonym">Litopenaeus vannamei</name>
    <dbReference type="NCBI Taxonomy" id="6689"/>
    <lineage>
        <taxon>Eukaryota</taxon>
        <taxon>Metazoa</taxon>
        <taxon>Ecdysozoa</taxon>
        <taxon>Arthropoda</taxon>
        <taxon>Crustacea</taxon>
        <taxon>Multicrustacea</taxon>
        <taxon>Malacostraca</taxon>
        <taxon>Eumalacostraca</taxon>
        <taxon>Eucarida</taxon>
        <taxon>Decapoda</taxon>
        <taxon>Dendrobranchiata</taxon>
        <taxon>Penaeoidea</taxon>
        <taxon>Penaeidae</taxon>
        <taxon>Penaeus</taxon>
    </lineage>
</organism>
<proteinExistence type="predicted"/>
<feature type="transmembrane region" description="Helical" evidence="1">
    <location>
        <begin position="174"/>
        <end position="194"/>
    </location>
</feature>
<comment type="caution">
    <text evidence="2">The sequence shown here is derived from an EMBL/GenBank/DDBJ whole genome shotgun (WGS) entry which is preliminary data.</text>
</comment>
<accession>A0A3R7M3H9</accession>
<dbReference type="OrthoDB" id="110174at2759"/>
<dbReference type="GO" id="GO:0016020">
    <property type="term" value="C:membrane"/>
    <property type="evidence" value="ECO:0007669"/>
    <property type="project" value="TreeGrafter"/>
</dbReference>
<reference evidence="2 3" key="2">
    <citation type="submission" date="2019-01" db="EMBL/GenBank/DDBJ databases">
        <title>The decoding of complex shrimp genome reveals the adaptation for benthos swimmer, frequently molting mechanism and breeding impact on genome.</title>
        <authorList>
            <person name="Sun Y."/>
            <person name="Gao Y."/>
            <person name="Yu Y."/>
        </authorList>
    </citation>
    <scope>NUCLEOTIDE SEQUENCE [LARGE SCALE GENOMIC DNA]</scope>
    <source>
        <tissue evidence="2">Muscle</tissue>
    </source>
</reference>
<feature type="transmembrane region" description="Helical" evidence="1">
    <location>
        <begin position="20"/>
        <end position="37"/>
    </location>
</feature>
<evidence type="ECO:0000313" key="3">
    <source>
        <dbReference type="Proteomes" id="UP000283509"/>
    </source>
</evidence>